<accession>A0AAW9K6T4</accession>
<dbReference type="RefSeq" id="WP_322808601.1">
    <property type="nucleotide sequence ID" value="NZ_JAVBVO010000003.1"/>
</dbReference>
<keyword evidence="1" id="KW-0472">Membrane</keyword>
<dbReference type="Proteomes" id="UP001290462">
    <property type="component" value="Unassembled WGS sequence"/>
</dbReference>
<reference evidence="3" key="1">
    <citation type="submission" date="2023-08" db="EMBL/GenBank/DDBJ databases">
        <title>Genomic characterization of piscicolin 126 produced by Carnobacterium maltaromaticum CM22 strain isolated from salmon (Salmo salar).</title>
        <authorList>
            <person name="Gonzalez-Gragera E."/>
            <person name="Garcia-Lopez J.D."/>
            <person name="Teso-Perez C."/>
            <person name="Gimenez-Hernandez I."/>
            <person name="Peralta-Sanchez J.M."/>
            <person name="Valdivia E."/>
            <person name="Montalban-Lopez M."/>
            <person name="Martin-Platero A.M."/>
            <person name="Banos A."/>
            <person name="Martinez-Bueno M."/>
        </authorList>
    </citation>
    <scope>NUCLEOTIDE SEQUENCE</scope>
    <source>
        <strain evidence="3">CM22</strain>
    </source>
</reference>
<comment type="caution">
    <text evidence="3">The sequence shown here is derived from an EMBL/GenBank/DDBJ whole genome shotgun (WGS) entry which is preliminary data.</text>
</comment>
<protein>
    <submittedName>
        <fullName evidence="3">Cell wall protein</fullName>
    </submittedName>
</protein>
<feature type="chain" id="PRO_5043757212" evidence="2">
    <location>
        <begin position="36"/>
        <end position="396"/>
    </location>
</feature>
<evidence type="ECO:0000256" key="1">
    <source>
        <dbReference type="SAM" id="Phobius"/>
    </source>
</evidence>
<feature type="signal peptide" evidence="2">
    <location>
        <begin position="1"/>
        <end position="35"/>
    </location>
</feature>
<dbReference type="AlphaFoldDB" id="A0AAW9K6T4"/>
<keyword evidence="1" id="KW-0812">Transmembrane</keyword>
<keyword evidence="2" id="KW-0732">Signal</keyword>
<dbReference type="Gene3D" id="2.60.40.10">
    <property type="entry name" value="Immunoglobulins"/>
    <property type="match status" value="1"/>
</dbReference>
<keyword evidence="1" id="KW-1133">Transmembrane helix</keyword>
<evidence type="ECO:0000313" key="4">
    <source>
        <dbReference type="Proteomes" id="UP001290462"/>
    </source>
</evidence>
<dbReference type="InterPro" id="IPR013783">
    <property type="entry name" value="Ig-like_fold"/>
</dbReference>
<name>A0AAW9K6T4_CARML</name>
<organism evidence="3 4">
    <name type="scientific">Carnobacterium maltaromaticum</name>
    <name type="common">Carnobacterium piscicola</name>
    <dbReference type="NCBI Taxonomy" id="2751"/>
    <lineage>
        <taxon>Bacteria</taxon>
        <taxon>Bacillati</taxon>
        <taxon>Bacillota</taxon>
        <taxon>Bacilli</taxon>
        <taxon>Lactobacillales</taxon>
        <taxon>Carnobacteriaceae</taxon>
        <taxon>Carnobacterium</taxon>
    </lineage>
</organism>
<evidence type="ECO:0000313" key="3">
    <source>
        <dbReference type="EMBL" id="MDZ5757978.1"/>
    </source>
</evidence>
<gene>
    <name evidence="3" type="ORF">RAK27_04830</name>
</gene>
<feature type="transmembrane region" description="Helical" evidence="1">
    <location>
        <begin position="368"/>
        <end position="390"/>
    </location>
</feature>
<sequence>MKNSFKNNLVKGIVVSSLVLGVGVTAILSPIAANAATITASKEKDSGNEYSAYYDQTIALDDTYSIGFKHTSETGFFWAAFENTDPNSAVANGSGTIGTEFTFTITNGEDAFPFTVTLTEEEKEVGQYIGDFTLLFGGAEFSENNFPLINLGSTFNPLDKITFVNAAGEAFLGTITADVSSLDTTKLGIYPVQYTVNETREASAGKSTKATTTELQTASFTVPVAVVNETFQTYKEETTLTIDSVKNNVDNKASYTAKDGSLRFDVWNTGGTNYTLNVVDLLTDGQPVVKEFNFSSNTTIGYVLDVTYEDIFKQLDQYTINFAFTTSTGGTDVGTGSVAANTGNTVAPTASAPVAKANKPTKLAQTNAGLGMLPAVGGLTAVGGSIGAIFKSRRKK</sequence>
<proteinExistence type="predicted"/>
<evidence type="ECO:0000256" key="2">
    <source>
        <dbReference type="SAM" id="SignalP"/>
    </source>
</evidence>
<dbReference type="EMBL" id="JAVBVO010000003">
    <property type="protein sequence ID" value="MDZ5757978.1"/>
    <property type="molecule type" value="Genomic_DNA"/>
</dbReference>